<dbReference type="InterPro" id="IPR051906">
    <property type="entry name" value="TolC-like"/>
</dbReference>
<keyword evidence="6" id="KW-0472">Membrane</keyword>
<organism evidence="9 10">
    <name type="scientific">Massilia eurypsychrophila</name>
    <dbReference type="NCBI Taxonomy" id="1485217"/>
    <lineage>
        <taxon>Bacteria</taxon>
        <taxon>Pseudomonadati</taxon>
        <taxon>Pseudomonadota</taxon>
        <taxon>Betaproteobacteria</taxon>
        <taxon>Burkholderiales</taxon>
        <taxon>Oxalobacteraceae</taxon>
        <taxon>Telluria group</taxon>
        <taxon>Massilia</taxon>
    </lineage>
</organism>
<keyword evidence="10" id="KW-1185">Reference proteome</keyword>
<protein>
    <submittedName>
        <fullName evidence="9">Type I secretion protein TolC</fullName>
    </submittedName>
</protein>
<dbReference type="Gene3D" id="1.20.1600.10">
    <property type="entry name" value="Outer membrane efflux proteins (OEP)"/>
    <property type="match status" value="1"/>
</dbReference>
<keyword evidence="3" id="KW-0813">Transport</keyword>
<dbReference type="GO" id="GO:0015288">
    <property type="term" value="F:porin activity"/>
    <property type="evidence" value="ECO:0007669"/>
    <property type="project" value="TreeGrafter"/>
</dbReference>
<evidence type="ECO:0000256" key="3">
    <source>
        <dbReference type="ARBA" id="ARBA00022448"/>
    </source>
</evidence>
<dbReference type="Proteomes" id="UP000230390">
    <property type="component" value="Unassembled WGS sequence"/>
</dbReference>
<dbReference type="NCBIfam" id="TIGR01844">
    <property type="entry name" value="type_I_sec_TolC"/>
    <property type="match status" value="1"/>
</dbReference>
<accession>A0A2G8TEM5</accession>
<evidence type="ECO:0000256" key="2">
    <source>
        <dbReference type="ARBA" id="ARBA00007613"/>
    </source>
</evidence>
<comment type="caution">
    <text evidence="9">The sequence shown here is derived from an EMBL/GenBank/DDBJ whole genome shotgun (WGS) entry which is preliminary data.</text>
</comment>
<dbReference type="Pfam" id="PF02321">
    <property type="entry name" value="OEP"/>
    <property type="match status" value="2"/>
</dbReference>
<keyword evidence="5" id="KW-0812">Transmembrane</keyword>
<dbReference type="PANTHER" id="PTHR30026:SF20">
    <property type="entry name" value="OUTER MEMBRANE PROTEIN TOLC"/>
    <property type="match status" value="1"/>
</dbReference>
<dbReference type="InterPro" id="IPR010130">
    <property type="entry name" value="T1SS_OMP_TolC"/>
</dbReference>
<gene>
    <name evidence="9" type="ORF">CR105_13155</name>
</gene>
<reference evidence="9 10" key="1">
    <citation type="submission" date="2017-10" db="EMBL/GenBank/DDBJ databases">
        <title>Massilia psychrophilum sp. nov., a novel purple-pigmented bacterium isolated from Tianshan glacier, Xinjiang Municipality, China.</title>
        <authorList>
            <person name="Wang H."/>
        </authorList>
    </citation>
    <scope>NUCLEOTIDE SEQUENCE [LARGE SCALE GENOMIC DNA]</scope>
    <source>
        <strain evidence="9 10">JCM 30074</strain>
    </source>
</reference>
<dbReference type="GO" id="GO:1990281">
    <property type="term" value="C:efflux pump complex"/>
    <property type="evidence" value="ECO:0007669"/>
    <property type="project" value="TreeGrafter"/>
</dbReference>
<evidence type="ECO:0000256" key="4">
    <source>
        <dbReference type="ARBA" id="ARBA00022452"/>
    </source>
</evidence>
<evidence type="ECO:0000256" key="6">
    <source>
        <dbReference type="ARBA" id="ARBA00023136"/>
    </source>
</evidence>
<comment type="subcellular location">
    <subcellularLocation>
        <location evidence="1">Cell outer membrane</location>
    </subcellularLocation>
</comment>
<keyword evidence="7" id="KW-0998">Cell outer membrane</keyword>
<proteinExistence type="inferred from homology"/>
<dbReference type="InterPro" id="IPR003423">
    <property type="entry name" value="OMP_efflux"/>
</dbReference>
<evidence type="ECO:0000256" key="7">
    <source>
        <dbReference type="ARBA" id="ARBA00023237"/>
    </source>
</evidence>
<dbReference type="OrthoDB" id="9813458at2"/>
<keyword evidence="8" id="KW-0732">Signal</keyword>
<name>A0A2G8TEM5_9BURK</name>
<dbReference type="SUPFAM" id="SSF56954">
    <property type="entry name" value="Outer membrane efflux proteins (OEP)"/>
    <property type="match status" value="1"/>
</dbReference>
<evidence type="ECO:0000313" key="9">
    <source>
        <dbReference type="EMBL" id="PIL44409.1"/>
    </source>
</evidence>
<evidence type="ECO:0000256" key="5">
    <source>
        <dbReference type="ARBA" id="ARBA00022692"/>
    </source>
</evidence>
<evidence type="ECO:0000256" key="1">
    <source>
        <dbReference type="ARBA" id="ARBA00004442"/>
    </source>
</evidence>
<sequence length="446" mass="48744">MFKKTTGALRLCALGAAMALGAGTASAINLQQAYDAALKNDPTFKMGIYENEAGKESRIIGRAALLPNISASYSSTRNRVDQTQVIGGKDVLSHPQYISRGAAIQLRQPLFNMEGYARYRQGVAQSKEAEAKFEMSADEVAVRVAQAYFETLFSNDQLTLVMAERDAFVEHMKVNKRLFEKGEGTKTDMLEIQARLDLSEAKVLEAQDALTAARNTLEGLMGMTADSLAPLAPNFRIERITPATFEEWRAIALENNPELKAARLAVEVYQQEVKKIRAGHMPRLDLIATYSNNDSETISTFNQSTLNRSVGIQLNVPLYAGGQVSASSRQAAAAVERYKAELDVRTNRMLVELRKAHGVVVSSTARVNALVKAVESGNLLMKATEQSIKGGVRINLDLLNAQQQMVTSQRDLAQARYGYLLGVLRLKAAAGTLTGADVSEIAAYFR</sequence>
<dbReference type="GO" id="GO:0009279">
    <property type="term" value="C:cell outer membrane"/>
    <property type="evidence" value="ECO:0007669"/>
    <property type="project" value="UniProtKB-SubCell"/>
</dbReference>
<evidence type="ECO:0000256" key="8">
    <source>
        <dbReference type="SAM" id="SignalP"/>
    </source>
</evidence>
<dbReference type="AlphaFoldDB" id="A0A2G8TEM5"/>
<comment type="similarity">
    <text evidence="2">Belongs to the outer membrane factor (OMF) (TC 1.B.17) family.</text>
</comment>
<dbReference type="RefSeq" id="WP_099788923.1">
    <property type="nucleotide sequence ID" value="NZ_JBHLYV010000022.1"/>
</dbReference>
<dbReference type="EMBL" id="PDOC01000007">
    <property type="protein sequence ID" value="PIL44409.1"/>
    <property type="molecule type" value="Genomic_DNA"/>
</dbReference>
<keyword evidence="4" id="KW-1134">Transmembrane beta strand</keyword>
<feature type="signal peptide" evidence="8">
    <location>
        <begin position="1"/>
        <end position="27"/>
    </location>
</feature>
<dbReference type="GO" id="GO:0015562">
    <property type="term" value="F:efflux transmembrane transporter activity"/>
    <property type="evidence" value="ECO:0007669"/>
    <property type="project" value="InterPro"/>
</dbReference>
<evidence type="ECO:0000313" key="10">
    <source>
        <dbReference type="Proteomes" id="UP000230390"/>
    </source>
</evidence>
<dbReference type="PANTHER" id="PTHR30026">
    <property type="entry name" value="OUTER MEMBRANE PROTEIN TOLC"/>
    <property type="match status" value="1"/>
</dbReference>
<feature type="chain" id="PRO_5013715155" evidence="8">
    <location>
        <begin position="28"/>
        <end position="446"/>
    </location>
</feature>